<name>A0A9D4U786_ADICA</name>
<reference evidence="1" key="1">
    <citation type="submission" date="2021-01" db="EMBL/GenBank/DDBJ databases">
        <title>Adiantum capillus-veneris genome.</title>
        <authorList>
            <person name="Fang Y."/>
            <person name="Liao Q."/>
        </authorList>
    </citation>
    <scope>NUCLEOTIDE SEQUENCE</scope>
    <source>
        <strain evidence="1">H3</strain>
        <tissue evidence="1">Leaf</tissue>
    </source>
</reference>
<dbReference type="Proteomes" id="UP000886520">
    <property type="component" value="Chromosome 22"/>
</dbReference>
<keyword evidence="2" id="KW-1185">Reference proteome</keyword>
<accession>A0A9D4U786</accession>
<gene>
    <name evidence="1" type="ORF">GOP47_0022954</name>
</gene>
<comment type="caution">
    <text evidence="1">The sequence shown here is derived from an EMBL/GenBank/DDBJ whole genome shotgun (WGS) entry which is preliminary data.</text>
</comment>
<evidence type="ECO:0000313" key="1">
    <source>
        <dbReference type="EMBL" id="KAI5062415.1"/>
    </source>
</evidence>
<dbReference type="AlphaFoldDB" id="A0A9D4U786"/>
<proteinExistence type="predicted"/>
<dbReference type="EMBL" id="JABFUD020000022">
    <property type="protein sequence ID" value="KAI5062415.1"/>
    <property type="molecule type" value="Genomic_DNA"/>
</dbReference>
<sequence>MSSSPCLWRLALLATQMDCQKLKTLPTQSNLTFGVEVVSFGAEFTQPKVKLCALHVVNLFWKKLMKLAIHGPQLMRIYSRRGVPSCAVSSVRMSSSPCLWRLALLATQMDCQKLKTLPTQSNLTFGVEVVSFGAEFTQPKVKLCALHVVNLFWKKLMKLAIHGYLLMPTISCQLQRCKKLPIC</sequence>
<protein>
    <submittedName>
        <fullName evidence="1">Uncharacterized protein</fullName>
    </submittedName>
</protein>
<evidence type="ECO:0000313" key="2">
    <source>
        <dbReference type="Proteomes" id="UP000886520"/>
    </source>
</evidence>
<organism evidence="1 2">
    <name type="scientific">Adiantum capillus-veneris</name>
    <name type="common">Maidenhair fern</name>
    <dbReference type="NCBI Taxonomy" id="13818"/>
    <lineage>
        <taxon>Eukaryota</taxon>
        <taxon>Viridiplantae</taxon>
        <taxon>Streptophyta</taxon>
        <taxon>Embryophyta</taxon>
        <taxon>Tracheophyta</taxon>
        <taxon>Polypodiopsida</taxon>
        <taxon>Polypodiidae</taxon>
        <taxon>Polypodiales</taxon>
        <taxon>Pteridineae</taxon>
        <taxon>Pteridaceae</taxon>
        <taxon>Vittarioideae</taxon>
        <taxon>Adiantum</taxon>
    </lineage>
</organism>